<protein>
    <recommendedName>
        <fullName evidence="7">BRCT domain-containing protein</fullName>
    </recommendedName>
</protein>
<evidence type="ECO:0000256" key="4">
    <source>
        <dbReference type="ARBA" id="ARBA00023204"/>
    </source>
</evidence>
<reference evidence="8" key="1">
    <citation type="submission" date="2021-02" db="EMBL/GenBank/DDBJ databases">
        <authorList>
            <person name="Nowell W R."/>
        </authorList>
    </citation>
    <scope>NUCLEOTIDE SEQUENCE</scope>
</reference>
<dbReference type="SMART" id="SM00292">
    <property type="entry name" value="BRCT"/>
    <property type="match status" value="2"/>
</dbReference>
<dbReference type="Pfam" id="PF01834">
    <property type="entry name" value="XRCC1_N"/>
    <property type="match status" value="1"/>
</dbReference>
<evidence type="ECO:0000256" key="2">
    <source>
        <dbReference type="ARBA" id="ARBA00022737"/>
    </source>
</evidence>
<evidence type="ECO:0000256" key="6">
    <source>
        <dbReference type="SAM" id="MobiDB-lite"/>
    </source>
</evidence>
<feature type="domain" description="BRCT" evidence="7">
    <location>
        <begin position="325"/>
        <end position="417"/>
    </location>
</feature>
<dbReference type="GO" id="GO:0006303">
    <property type="term" value="P:double-strand break repair via nonhomologous end joining"/>
    <property type="evidence" value="ECO:0007669"/>
    <property type="project" value="InterPro"/>
</dbReference>
<dbReference type="FunFam" id="2.60.120.260:FF:000025">
    <property type="entry name" value="DNA repair protein XRCC1 isoform X1"/>
    <property type="match status" value="1"/>
</dbReference>
<dbReference type="EMBL" id="CAJNOJ010000011">
    <property type="protein sequence ID" value="CAF0789645.1"/>
    <property type="molecule type" value="Genomic_DNA"/>
</dbReference>
<dbReference type="GO" id="GO:0005634">
    <property type="term" value="C:nucleus"/>
    <property type="evidence" value="ECO:0007669"/>
    <property type="project" value="UniProtKB-SubCell"/>
</dbReference>
<keyword evidence="5" id="KW-0539">Nucleus</keyword>
<dbReference type="SUPFAM" id="SSF52113">
    <property type="entry name" value="BRCT domain"/>
    <property type="match status" value="2"/>
</dbReference>
<sequence length="419" mass="48379">MSLINFKKILSCSDEDQVHSAKNLLKADPAKKWLSSKKPEERITCTIEFDKLSCISSIDIGNNGCAFIELLVSRLSSKTDDWTVLLPSTLLMTPKESRTNTNNQQARSFKALHLNPKSVNEKWVRLKIICEQKFARNRPFGLNYIKLYSNDSEQIDIDDEDETETEQKKIGSFFAKKQSEKKTKLISNDTVQSKDEQGDKSHIMKNIVFTLSGFQNPLRSELRNKATAMGAMYHDDWTDKCTHLISAFPNTPKFTQVQKAGNGFIVNKQWILDCYDQNRLLPEKSYTFSQAPETKKRKLKDEGEFSEKTPAKKKSISKKELNIGEIPDFFHDKHFYVSYGDYDDNTLLDITRVILAYDGILDRQITSDVMYVITNRMWNQDFEKISKSNPDINFVNLDWLQDCHDTNQFVPLQSYLIVP</sequence>
<dbReference type="InterPro" id="IPR002706">
    <property type="entry name" value="Xrcc1_N"/>
</dbReference>
<evidence type="ECO:0000313" key="8">
    <source>
        <dbReference type="EMBL" id="CAF0789645.1"/>
    </source>
</evidence>
<evidence type="ECO:0000313" key="9">
    <source>
        <dbReference type="Proteomes" id="UP000663852"/>
    </source>
</evidence>
<dbReference type="AlphaFoldDB" id="A0A813S3K3"/>
<name>A0A813S3K3_ADIRI</name>
<comment type="caution">
    <text evidence="8">The sequence shown here is derived from an EMBL/GenBank/DDBJ whole genome shotgun (WGS) entry which is preliminary data.</text>
</comment>
<dbReference type="GO" id="GO:0006284">
    <property type="term" value="P:base-excision repair"/>
    <property type="evidence" value="ECO:0007669"/>
    <property type="project" value="InterPro"/>
</dbReference>
<dbReference type="Proteomes" id="UP000663852">
    <property type="component" value="Unassembled WGS sequence"/>
</dbReference>
<dbReference type="InterPro" id="IPR045080">
    <property type="entry name" value="BRCT_XRCC1_rpt1"/>
</dbReference>
<keyword evidence="4" id="KW-0234">DNA repair</keyword>
<dbReference type="Gene3D" id="3.40.50.10190">
    <property type="entry name" value="BRCT domain"/>
    <property type="match status" value="2"/>
</dbReference>
<dbReference type="Pfam" id="PF00533">
    <property type="entry name" value="BRCT"/>
    <property type="match status" value="2"/>
</dbReference>
<keyword evidence="2" id="KW-0677">Repeat</keyword>
<dbReference type="InterPro" id="IPR036420">
    <property type="entry name" value="BRCT_dom_sf"/>
</dbReference>
<dbReference type="Gene3D" id="2.60.120.260">
    <property type="entry name" value="Galactose-binding domain-like"/>
    <property type="match status" value="1"/>
</dbReference>
<evidence type="ECO:0000256" key="3">
    <source>
        <dbReference type="ARBA" id="ARBA00022763"/>
    </source>
</evidence>
<dbReference type="InterPro" id="IPR008979">
    <property type="entry name" value="Galactose-bd-like_sf"/>
</dbReference>
<dbReference type="GO" id="GO:0000012">
    <property type="term" value="P:single strand break repair"/>
    <property type="evidence" value="ECO:0007669"/>
    <property type="project" value="InterPro"/>
</dbReference>
<evidence type="ECO:0000256" key="5">
    <source>
        <dbReference type="ARBA" id="ARBA00023242"/>
    </source>
</evidence>
<feature type="region of interest" description="Disordered" evidence="6">
    <location>
        <begin position="292"/>
        <end position="313"/>
    </location>
</feature>
<comment type="subcellular location">
    <subcellularLocation>
        <location evidence="1">Nucleus</location>
    </subcellularLocation>
</comment>
<dbReference type="PANTHER" id="PTHR11370">
    <property type="entry name" value="DNA-REPAIR PROTEIN XRCC1"/>
    <property type="match status" value="1"/>
</dbReference>
<organism evidence="8 9">
    <name type="scientific">Adineta ricciae</name>
    <name type="common">Rotifer</name>
    <dbReference type="NCBI Taxonomy" id="249248"/>
    <lineage>
        <taxon>Eukaryota</taxon>
        <taxon>Metazoa</taxon>
        <taxon>Spiralia</taxon>
        <taxon>Gnathifera</taxon>
        <taxon>Rotifera</taxon>
        <taxon>Eurotatoria</taxon>
        <taxon>Bdelloidea</taxon>
        <taxon>Adinetida</taxon>
        <taxon>Adinetidae</taxon>
        <taxon>Adineta</taxon>
    </lineage>
</organism>
<feature type="compositionally biased region" description="Basic and acidic residues" evidence="6">
    <location>
        <begin position="299"/>
        <end position="310"/>
    </location>
</feature>
<proteinExistence type="predicted"/>
<dbReference type="GO" id="GO:0003684">
    <property type="term" value="F:damaged DNA binding"/>
    <property type="evidence" value="ECO:0007669"/>
    <property type="project" value="InterPro"/>
</dbReference>
<keyword evidence="3" id="KW-0227">DNA damage</keyword>
<evidence type="ECO:0000256" key="1">
    <source>
        <dbReference type="ARBA" id="ARBA00004123"/>
    </source>
</evidence>
<gene>
    <name evidence="8" type="ORF">EDS130_LOCUS4279</name>
</gene>
<dbReference type="InterPro" id="IPR001357">
    <property type="entry name" value="BRCT_dom"/>
</dbReference>
<feature type="domain" description="BRCT" evidence="7">
    <location>
        <begin position="199"/>
        <end position="288"/>
    </location>
</feature>
<dbReference type="SUPFAM" id="SSF49785">
    <property type="entry name" value="Galactose-binding domain-like"/>
    <property type="match status" value="1"/>
</dbReference>
<accession>A0A813S3K3</accession>
<dbReference type="PANTHER" id="PTHR11370:SF5">
    <property type="entry name" value="DNA REPAIR PROTEIN XRCC1"/>
    <property type="match status" value="1"/>
</dbReference>
<dbReference type="OrthoDB" id="25840at2759"/>
<evidence type="ECO:0000259" key="7">
    <source>
        <dbReference type="PROSITE" id="PS50172"/>
    </source>
</evidence>
<dbReference type="CDD" id="cd17725">
    <property type="entry name" value="BRCT_XRCC1_rpt1"/>
    <property type="match status" value="1"/>
</dbReference>
<dbReference type="PROSITE" id="PS50172">
    <property type="entry name" value="BRCT"/>
    <property type="match status" value="2"/>
</dbReference>